<proteinExistence type="predicted"/>
<name>A0A803QPK8_CANSA</name>
<dbReference type="EnsemblPlants" id="evm.model.10.614">
    <property type="protein sequence ID" value="cds.evm.model.10.614"/>
    <property type="gene ID" value="evm.TU.10.614"/>
</dbReference>
<organism evidence="2 3">
    <name type="scientific">Cannabis sativa</name>
    <name type="common">Hemp</name>
    <name type="synonym">Marijuana</name>
    <dbReference type="NCBI Taxonomy" id="3483"/>
    <lineage>
        <taxon>Eukaryota</taxon>
        <taxon>Viridiplantae</taxon>
        <taxon>Streptophyta</taxon>
        <taxon>Embryophyta</taxon>
        <taxon>Tracheophyta</taxon>
        <taxon>Spermatophyta</taxon>
        <taxon>Magnoliopsida</taxon>
        <taxon>eudicotyledons</taxon>
        <taxon>Gunneridae</taxon>
        <taxon>Pentapetalae</taxon>
        <taxon>rosids</taxon>
        <taxon>fabids</taxon>
        <taxon>Rosales</taxon>
        <taxon>Cannabaceae</taxon>
        <taxon>Cannabis</taxon>
    </lineage>
</organism>
<sequence>METNDTNPHGNNVGKTKPKDPDSHNPLKDKEKGKIGETSKKVAPNDQHKRANPTSQRHKKKKRTSALEQGHQTDSRGKIVHKEKSHAQARKSSTKKDKNHPENSTSQSDDVEEVHPILDDGSGIREENPVEPKALGVVWEEDVLDQHMGVERIIELMEEVEEVCNKSYQ</sequence>
<evidence type="ECO:0000256" key="1">
    <source>
        <dbReference type="SAM" id="MobiDB-lite"/>
    </source>
</evidence>
<feature type="compositionally biased region" description="Basic and acidic residues" evidence="1">
    <location>
        <begin position="113"/>
        <end position="130"/>
    </location>
</feature>
<dbReference type="Gramene" id="evm.model.10.614">
    <property type="protein sequence ID" value="cds.evm.model.10.614"/>
    <property type="gene ID" value="evm.TU.10.614"/>
</dbReference>
<dbReference type="Proteomes" id="UP000596661">
    <property type="component" value="Unassembled WGS sequence"/>
</dbReference>
<feature type="region of interest" description="Disordered" evidence="1">
    <location>
        <begin position="1"/>
        <end position="131"/>
    </location>
</feature>
<dbReference type="AlphaFoldDB" id="A0A803QPK8"/>
<feature type="compositionally biased region" description="Polar residues" evidence="1">
    <location>
        <begin position="1"/>
        <end position="14"/>
    </location>
</feature>
<evidence type="ECO:0000313" key="2">
    <source>
        <dbReference type="EnsemblPlants" id="cds.evm.model.10.614"/>
    </source>
</evidence>
<accession>A0A803QPK8</accession>
<feature type="compositionally biased region" description="Basic and acidic residues" evidence="1">
    <location>
        <begin position="17"/>
        <end position="40"/>
    </location>
</feature>
<feature type="compositionally biased region" description="Basic and acidic residues" evidence="1">
    <location>
        <begin position="71"/>
        <end position="86"/>
    </location>
</feature>
<evidence type="ECO:0000313" key="3">
    <source>
        <dbReference type="Proteomes" id="UP000596661"/>
    </source>
</evidence>
<dbReference type="EMBL" id="UZAU01000810">
    <property type="status" value="NOT_ANNOTATED_CDS"/>
    <property type="molecule type" value="Genomic_DNA"/>
</dbReference>
<keyword evidence="3" id="KW-1185">Reference proteome</keyword>
<reference evidence="2" key="1">
    <citation type="submission" date="2021-03" db="UniProtKB">
        <authorList>
            <consortium name="EnsemblPlants"/>
        </authorList>
    </citation>
    <scope>IDENTIFICATION</scope>
</reference>
<protein>
    <submittedName>
        <fullName evidence="2">Uncharacterized protein</fullName>
    </submittedName>
</protein>